<dbReference type="RefSeq" id="WP_106135128.1">
    <property type="nucleotide sequence ID" value="NZ_PVTR01000013.1"/>
</dbReference>
<dbReference type="InterPro" id="IPR029033">
    <property type="entry name" value="His_PPase_superfam"/>
</dbReference>
<feature type="binding site" evidence="1">
    <location>
        <position position="58"/>
    </location>
    <ligand>
        <name>substrate</name>
    </ligand>
</feature>
<keyword evidence="3" id="KW-1185">Reference proteome</keyword>
<evidence type="ECO:0000313" key="3">
    <source>
        <dbReference type="Proteomes" id="UP000238157"/>
    </source>
</evidence>
<gene>
    <name evidence="2" type="ORF">CLW00_11359</name>
</gene>
<dbReference type="Gene3D" id="3.40.50.1240">
    <property type="entry name" value="Phosphoglycerate mutase-like"/>
    <property type="match status" value="1"/>
</dbReference>
<dbReference type="PANTHER" id="PTHR47623:SF1">
    <property type="entry name" value="OS09G0287300 PROTEIN"/>
    <property type="match status" value="1"/>
</dbReference>
<name>A0A2T0WF33_9BACT</name>
<comment type="caution">
    <text evidence="2">The sequence shown here is derived from an EMBL/GenBank/DDBJ whole genome shotgun (WGS) entry which is preliminary data.</text>
</comment>
<accession>A0A2T0WF33</accession>
<dbReference type="Pfam" id="PF00300">
    <property type="entry name" value="His_Phos_1"/>
    <property type="match status" value="1"/>
</dbReference>
<organism evidence="2 3">
    <name type="scientific">Mongoliibacter ruber</name>
    <dbReference type="NCBI Taxonomy" id="1750599"/>
    <lineage>
        <taxon>Bacteria</taxon>
        <taxon>Pseudomonadati</taxon>
        <taxon>Bacteroidota</taxon>
        <taxon>Cytophagia</taxon>
        <taxon>Cytophagales</taxon>
        <taxon>Cyclobacteriaceae</taxon>
        <taxon>Mongoliibacter</taxon>
    </lineage>
</organism>
<dbReference type="SUPFAM" id="SSF53254">
    <property type="entry name" value="Phosphoglycerate mutase-like"/>
    <property type="match status" value="1"/>
</dbReference>
<dbReference type="OrthoDB" id="9810154at2"/>
<dbReference type="EMBL" id="PVTR01000013">
    <property type="protein sequence ID" value="PRY85311.1"/>
    <property type="molecule type" value="Genomic_DNA"/>
</dbReference>
<sequence>MKKLVLIRHAKSSWDQPFLSDHKRPLADRGLRDAPRMAQRLKKRGIQADGMTSSDAERAKITAYITAEQLKFPREKILLTHDLYHASVSGILHVVQQTDDSIGTLFIFGHNPGFNDFVWEMGFKIDNLPTAGQFGFQFETNSWKNISSKNVKNWFFDYPKNDSF</sequence>
<dbReference type="Proteomes" id="UP000238157">
    <property type="component" value="Unassembled WGS sequence"/>
</dbReference>
<dbReference type="AlphaFoldDB" id="A0A2T0WF33"/>
<dbReference type="CDD" id="cd07067">
    <property type="entry name" value="HP_PGM_like"/>
    <property type="match status" value="1"/>
</dbReference>
<evidence type="ECO:0000256" key="1">
    <source>
        <dbReference type="PIRSR" id="PIRSR613078-2"/>
    </source>
</evidence>
<evidence type="ECO:0000313" key="2">
    <source>
        <dbReference type="EMBL" id="PRY85311.1"/>
    </source>
</evidence>
<dbReference type="PANTHER" id="PTHR47623">
    <property type="entry name" value="OS09G0287300 PROTEIN"/>
    <property type="match status" value="1"/>
</dbReference>
<proteinExistence type="predicted"/>
<protein>
    <submittedName>
        <fullName evidence="2">Phosphohistidine phosphatase</fullName>
    </submittedName>
</protein>
<reference evidence="2 3" key="1">
    <citation type="submission" date="2018-03" db="EMBL/GenBank/DDBJ databases">
        <title>Genomic Encyclopedia of Archaeal and Bacterial Type Strains, Phase II (KMG-II): from individual species to whole genera.</title>
        <authorList>
            <person name="Goeker M."/>
        </authorList>
    </citation>
    <scope>NUCLEOTIDE SEQUENCE [LARGE SCALE GENOMIC DNA]</scope>
    <source>
        <strain evidence="2 3">DSM 27929</strain>
    </source>
</reference>
<dbReference type="InterPro" id="IPR013078">
    <property type="entry name" value="His_Pase_superF_clade-1"/>
</dbReference>